<evidence type="ECO:0000256" key="5">
    <source>
        <dbReference type="RuleBase" id="RU361277"/>
    </source>
</evidence>
<evidence type="ECO:0000256" key="4">
    <source>
        <dbReference type="ARBA" id="ARBA00023002"/>
    </source>
</evidence>
<protein>
    <submittedName>
        <fullName evidence="7">Zn-dependent alcohol dehydrogenase</fullName>
    </submittedName>
</protein>
<evidence type="ECO:0000256" key="3">
    <source>
        <dbReference type="ARBA" id="ARBA00022833"/>
    </source>
</evidence>
<evidence type="ECO:0000313" key="8">
    <source>
        <dbReference type="Proteomes" id="UP000053512"/>
    </source>
</evidence>
<evidence type="ECO:0000256" key="2">
    <source>
        <dbReference type="ARBA" id="ARBA00022723"/>
    </source>
</evidence>
<gene>
    <name evidence="7" type="ORF">AVL61_00895</name>
</gene>
<dbReference type="Proteomes" id="UP000053512">
    <property type="component" value="Unassembled WGS sequence"/>
</dbReference>
<dbReference type="OrthoDB" id="9797931at2"/>
<dbReference type="InterPro" id="IPR013154">
    <property type="entry name" value="ADH-like_N"/>
</dbReference>
<keyword evidence="2 5" id="KW-0479">Metal-binding</keyword>
<organism evidence="7 8">
    <name type="scientific">Kocuria rosea subsp. polaris</name>
    <dbReference type="NCBI Taxonomy" id="136273"/>
    <lineage>
        <taxon>Bacteria</taxon>
        <taxon>Bacillati</taxon>
        <taxon>Actinomycetota</taxon>
        <taxon>Actinomycetes</taxon>
        <taxon>Micrococcales</taxon>
        <taxon>Micrococcaceae</taxon>
        <taxon>Kocuria</taxon>
    </lineage>
</organism>
<comment type="caution">
    <text evidence="7">The sequence shown here is derived from an EMBL/GenBank/DDBJ whole genome shotgun (WGS) entry which is preliminary data.</text>
</comment>
<evidence type="ECO:0000256" key="1">
    <source>
        <dbReference type="ARBA" id="ARBA00001947"/>
    </source>
</evidence>
<dbReference type="InterPro" id="IPR050129">
    <property type="entry name" value="Zn_alcohol_dh"/>
</dbReference>
<proteinExistence type="inferred from homology"/>
<accession>A0A0W8IP01</accession>
<dbReference type="InterPro" id="IPR013149">
    <property type="entry name" value="ADH-like_C"/>
</dbReference>
<dbReference type="InterPro" id="IPR002328">
    <property type="entry name" value="ADH_Zn_CS"/>
</dbReference>
<comment type="cofactor">
    <cofactor evidence="1 5">
        <name>Zn(2+)</name>
        <dbReference type="ChEBI" id="CHEBI:29105"/>
    </cofactor>
</comment>
<keyword evidence="3 5" id="KW-0862">Zinc</keyword>
<keyword evidence="4" id="KW-0560">Oxidoreductase</keyword>
<dbReference type="InterPro" id="IPR011032">
    <property type="entry name" value="GroES-like_sf"/>
</dbReference>
<dbReference type="Gene3D" id="3.40.50.720">
    <property type="entry name" value="NAD(P)-binding Rossmann-like Domain"/>
    <property type="match status" value="1"/>
</dbReference>
<dbReference type="PANTHER" id="PTHR43401">
    <property type="entry name" value="L-THREONINE 3-DEHYDROGENASE"/>
    <property type="match status" value="1"/>
</dbReference>
<dbReference type="SUPFAM" id="SSF50129">
    <property type="entry name" value="GroES-like"/>
    <property type="match status" value="1"/>
</dbReference>
<dbReference type="PANTHER" id="PTHR43401:SF2">
    <property type="entry name" value="L-THREONINE 3-DEHYDROGENASE"/>
    <property type="match status" value="1"/>
</dbReference>
<comment type="similarity">
    <text evidence="5">Belongs to the zinc-containing alcohol dehydrogenase family.</text>
</comment>
<dbReference type="Pfam" id="PF08240">
    <property type="entry name" value="ADH_N"/>
    <property type="match status" value="1"/>
</dbReference>
<evidence type="ECO:0000259" key="6">
    <source>
        <dbReference type="SMART" id="SM00829"/>
    </source>
</evidence>
<sequence>MRAARYIGGGRIEVGGAEPQRPGPGEVTIRVAYNGICGTDLHIVQGHMDARVAAPAVIGHEMSGVVDAVGDDVDTLEIGRPVTVMPLRWCGECASCRAGHQHICQRLDFVGVDSPGALQEQWTVPASLVVPLPEGVSLQHAALVEPLAVAVHDVRRSRLTAGETAVVIGGGPIGQLIAVVARAAGAEVVLAEPDAARRAFAEQQGAVVVDPAAEDLSAVVAERTAGAGADVVFEVAGTRGTALDATRHARTRGRVVFVAIHPEPVPVDLHRIFWRELEVLGARVYEREDFERAVGLLAEGAVPADALITCVVPLEETMTAFDALLSAAAMKILVDVQGVSR</sequence>
<dbReference type="PROSITE" id="PS00059">
    <property type="entry name" value="ADH_ZINC"/>
    <property type="match status" value="1"/>
</dbReference>
<dbReference type="Pfam" id="PF00107">
    <property type="entry name" value="ADH_zinc_N"/>
    <property type="match status" value="1"/>
</dbReference>
<dbReference type="InterPro" id="IPR036291">
    <property type="entry name" value="NAD(P)-bd_dom_sf"/>
</dbReference>
<evidence type="ECO:0000313" key="7">
    <source>
        <dbReference type="EMBL" id="KUG61516.1"/>
    </source>
</evidence>
<reference evidence="8" key="1">
    <citation type="submission" date="2015-12" db="EMBL/GenBank/DDBJ databases">
        <authorList>
            <person name="Nair G.R."/>
            <person name="Kaur G."/>
            <person name="Mayilraj S."/>
        </authorList>
    </citation>
    <scope>NUCLEOTIDE SEQUENCE [LARGE SCALE GENOMIC DNA]</scope>
    <source>
        <strain evidence="8">CD08_4</strain>
    </source>
</reference>
<dbReference type="Gene3D" id="3.90.180.10">
    <property type="entry name" value="Medium-chain alcohol dehydrogenases, catalytic domain"/>
    <property type="match status" value="1"/>
</dbReference>
<name>A0A0W8IP01_KOCRO</name>
<dbReference type="EMBL" id="LQBK01000004">
    <property type="protein sequence ID" value="KUG61516.1"/>
    <property type="molecule type" value="Genomic_DNA"/>
</dbReference>
<dbReference type="RefSeq" id="WP_058872932.1">
    <property type="nucleotide sequence ID" value="NZ_LQBK01000004.1"/>
</dbReference>
<dbReference type="SUPFAM" id="SSF51735">
    <property type="entry name" value="NAD(P)-binding Rossmann-fold domains"/>
    <property type="match status" value="1"/>
</dbReference>
<dbReference type="SMART" id="SM00829">
    <property type="entry name" value="PKS_ER"/>
    <property type="match status" value="1"/>
</dbReference>
<dbReference type="AlphaFoldDB" id="A0A0W8IP01"/>
<dbReference type="GO" id="GO:0008270">
    <property type="term" value="F:zinc ion binding"/>
    <property type="evidence" value="ECO:0007669"/>
    <property type="project" value="InterPro"/>
</dbReference>
<dbReference type="GO" id="GO:0016491">
    <property type="term" value="F:oxidoreductase activity"/>
    <property type="evidence" value="ECO:0007669"/>
    <property type="project" value="UniProtKB-KW"/>
</dbReference>
<dbReference type="InterPro" id="IPR020843">
    <property type="entry name" value="ER"/>
</dbReference>
<feature type="domain" description="Enoyl reductase (ER)" evidence="6">
    <location>
        <begin position="9"/>
        <end position="334"/>
    </location>
</feature>